<protein>
    <submittedName>
        <fullName evidence="2">Unannotated protein</fullName>
    </submittedName>
</protein>
<dbReference type="EMBL" id="CAFABE010000002">
    <property type="protein sequence ID" value="CAB4816114.1"/>
    <property type="molecule type" value="Genomic_DNA"/>
</dbReference>
<feature type="domain" description="N,N-dimethylformamidase beta subunit-like C-terminal" evidence="1">
    <location>
        <begin position="121"/>
        <end position="482"/>
    </location>
</feature>
<name>A0A6J6Z6A5_9ZZZZ</name>
<dbReference type="PROSITE" id="PS51318">
    <property type="entry name" value="TAT"/>
    <property type="match status" value="1"/>
</dbReference>
<dbReference type="PROSITE" id="PS51257">
    <property type="entry name" value="PROKAR_LIPOPROTEIN"/>
    <property type="match status" value="1"/>
</dbReference>
<dbReference type="EMBL" id="CAFBPM010000008">
    <property type="protein sequence ID" value="CAB5022510.1"/>
    <property type="molecule type" value="Genomic_DNA"/>
</dbReference>
<organism evidence="2">
    <name type="scientific">freshwater metagenome</name>
    <dbReference type="NCBI Taxonomy" id="449393"/>
    <lineage>
        <taxon>unclassified sequences</taxon>
        <taxon>metagenomes</taxon>
        <taxon>ecological metagenomes</taxon>
    </lineage>
</organism>
<proteinExistence type="predicted"/>
<dbReference type="InterPro" id="IPR046540">
    <property type="entry name" value="DMFA2_C"/>
</dbReference>
<evidence type="ECO:0000313" key="2">
    <source>
        <dbReference type="EMBL" id="CAB4816114.1"/>
    </source>
</evidence>
<gene>
    <name evidence="2" type="ORF">UFOPK3164_00071</name>
    <name evidence="3" type="ORF">UFOPK3427_01135</name>
    <name evidence="4" type="ORF">UFOPK4112_01006</name>
</gene>
<dbReference type="Pfam" id="PF20254">
    <property type="entry name" value="DMFA2_C"/>
    <property type="match status" value="1"/>
</dbReference>
<dbReference type="EMBL" id="CAFBLT010000001">
    <property type="protein sequence ID" value="CAB4876069.1"/>
    <property type="molecule type" value="Genomic_DNA"/>
</dbReference>
<evidence type="ECO:0000313" key="3">
    <source>
        <dbReference type="EMBL" id="CAB4876069.1"/>
    </source>
</evidence>
<dbReference type="InterPro" id="IPR006311">
    <property type="entry name" value="TAT_signal"/>
</dbReference>
<sequence>MAKYPFSVASPPFSRRQLFAGGFIGAGGLVAAGCADTSSAPASTTSTQPAQSAFHYDTVDGVKLKVSPWLIQENKKKGSLDWILSGYPPSHGLEGFTSAVSANVDTSVRLMVSTTDVSYKIQAYRMGYYGGYGGRLIATSPTLPGVVQPPPIVDKEHGTVQCQWATSWTANLKGWPPGFYLFKLTSAKDWQQWIPFCIRDDASKAALVIMSASTTYQAYNWWGGYSLYKDDSGAASKRASVVSFDRPYPQDWEQGAADFFGNEFPVLYQMEQLGLDMTYWTDIDLDLRGETLPSHKALISLGHDEYWSTPMRQHMDSSLSKGVNFAFLGANMIYRKIRLAPTGYGPARLMTCYKSPDDPLTSTNPSESTVNWRSPPVNLPESLVTGSTYISVNAHDGLVVSDPAGWWWKGTGVKEGQNLPLVVSGEYNRFIPGGPGPQNIQLFGHSPVVAQNSYSDITYMTREKGGGVLSTGSAAFVNFLSNSSTIPKEMVPDPVPGVTPILLRAMVNLYGLFGEGPAGTLMPSQTNWQQYYK</sequence>
<dbReference type="AlphaFoldDB" id="A0A6J6Z6A5"/>
<reference evidence="2" key="1">
    <citation type="submission" date="2020-05" db="EMBL/GenBank/DDBJ databases">
        <authorList>
            <person name="Chiriac C."/>
            <person name="Salcher M."/>
            <person name="Ghai R."/>
            <person name="Kavagutti S V."/>
        </authorList>
    </citation>
    <scope>NUCLEOTIDE SEQUENCE</scope>
</reference>
<evidence type="ECO:0000313" key="4">
    <source>
        <dbReference type="EMBL" id="CAB5022510.1"/>
    </source>
</evidence>
<accession>A0A6J6Z6A5</accession>
<evidence type="ECO:0000259" key="1">
    <source>
        <dbReference type="Pfam" id="PF20254"/>
    </source>
</evidence>